<feature type="domain" description="PD-(D/E)XK endonuclease-like" evidence="1">
    <location>
        <begin position="681"/>
        <end position="964"/>
    </location>
</feature>
<dbReference type="AlphaFoldDB" id="E6VZP0"/>
<evidence type="ECO:0000259" key="1">
    <source>
        <dbReference type="Pfam" id="PF12705"/>
    </source>
</evidence>
<reference evidence="2 3" key="2">
    <citation type="journal article" date="2014" name="Genome Announc.">
        <title>Complete Genome Sequence of the Subsurface, Mesophilic Sulfate-Reducing Bacterium Desulfovibrio aespoeensis Aspo-2.</title>
        <authorList>
            <person name="Pedersen K."/>
            <person name="Bengtsson A."/>
            <person name="Edlund J."/>
            <person name="Rabe L."/>
            <person name="Hazen T."/>
            <person name="Chakraborty R."/>
            <person name="Goodwin L."/>
            <person name="Shapiro N."/>
        </authorList>
    </citation>
    <scope>NUCLEOTIDE SEQUENCE [LARGE SCALE GENOMIC DNA]</scope>
    <source>
        <strain evidence="3">ATCC 700646 / DSM 10631 / Aspo-2</strain>
    </source>
</reference>
<evidence type="ECO:0000313" key="3">
    <source>
        <dbReference type="Proteomes" id="UP000002191"/>
    </source>
</evidence>
<dbReference type="InterPro" id="IPR011604">
    <property type="entry name" value="PDDEXK-like_dom_sf"/>
</dbReference>
<dbReference type="InterPro" id="IPR027417">
    <property type="entry name" value="P-loop_NTPase"/>
</dbReference>
<evidence type="ECO:0000313" key="2">
    <source>
        <dbReference type="EMBL" id="ADU62868.1"/>
    </source>
</evidence>
<dbReference type="Proteomes" id="UP000002191">
    <property type="component" value="Chromosome"/>
</dbReference>
<dbReference type="InterPro" id="IPR038726">
    <property type="entry name" value="PDDEXK_AddAB-type"/>
</dbReference>
<dbReference type="Gene3D" id="3.90.320.10">
    <property type="match status" value="1"/>
</dbReference>
<dbReference type="HOGENOM" id="CLU_301055_0_0_7"/>
<accession>E6VZP0</accession>
<protein>
    <recommendedName>
        <fullName evidence="1">PD-(D/E)XK endonuclease-like domain-containing protein</fullName>
    </recommendedName>
</protein>
<dbReference type="RefSeq" id="WP_013514783.1">
    <property type="nucleotide sequence ID" value="NC_014844.1"/>
</dbReference>
<sequence length="966" mass="108684">MRHVTLIPWQADFIPALGRLLAGRDDFSDLTVLFPHNRPRRYLKAFLRDHTALPRPVFLPRMVSIADFVAGLRRDLSDQPVVQARQLDLVEMLRTVVADLRRDGRGLLARLPEMDREAFLPWGIRLARLADDILRQDTDPDDLAYMDGEVSPYAAALLEQLSAIHHAYVTRLFARGWTTPGLDWRFATRNIAQVAGHLADTPMVAAGFYALSGAEDTLFRRLWEDDILHPVIHSDPALATGEEPHWSTAEHTAWLHRWRVKAVIPPGEDVPLSGPVIRFCEGFDRHSQLAAMADDMREAMAAGSGLDDTAVILPDEGALMPVLHHLPEDDPNISMGYPLERTALARLVETILTLQENRLGDGRYHWRDVVALIRHPYLRLLGPEHKPLRTLFQVWEAAIRRGERHIDPLAWEPPYADEILDSVDQSVAEPLRRAVLHHCLTAFEPVASLDDLGDALAGLAAMLHAHGERLWHTYLVDAECLFRLTTSVVPQLRGAEASPLPLSQPVLFSMLRSMIGQERVSFEPEPLAGLQVLGVLETRLLHFRRLFILDAVEERLPGTNPFDPLLPDPLRRLLGLPDARQRDHVSGYNFHRLLMGAREAVVYYQSGIQPGLLDQKSVRSRFVEQLLWEREKREGRLTEPGDPRIRIVTFPAGTVPTGPAPIPATQAVREALLRTLETRGLSPSSLDRYLNCPKLFYYASLSGVRPVDEIAEEGDRSEFGSLIHDVLREFLTPHIGVGTDLGSLDPAPLVALYEERLKTSELFRQLPVDTRMALLMTGRHRLRAFVESQEPATLTGLEQRLETTLETDGMTIGFTGFLDRIERRSEGIMILDYKTGGVTVPKKTFWGDDPLWARVAHYDPAAPDPLLLTDLSASLRSVQLPAYLYLYSRVHGEIPHDAGLIKLAEDGRIERLFGPKWPDDHRSEIVEEMIPHLLATLVRHMTGAAEFPAQPGRQCDWCAFKTPCGR</sequence>
<reference evidence="3" key="1">
    <citation type="submission" date="2010-12" db="EMBL/GenBank/DDBJ databases">
        <title>Complete sequence of Desulfovibrio aespoeensis Aspo-2.</title>
        <authorList>
            <consortium name="US DOE Joint Genome Institute"/>
            <person name="Lucas S."/>
            <person name="Copeland A."/>
            <person name="Lapidus A."/>
            <person name="Cheng J.-F."/>
            <person name="Goodwin L."/>
            <person name="Pitluck S."/>
            <person name="Chertkov O."/>
            <person name="Misra M."/>
            <person name="Detter J.C."/>
            <person name="Han C."/>
            <person name="Tapia R."/>
            <person name="Land M."/>
            <person name="Hauser L."/>
            <person name="Kyrpides N."/>
            <person name="Ivanova N."/>
            <person name="Ovchinnikova G."/>
            <person name="Pedersen K."/>
            <person name="Jagevall S."/>
            <person name="Hazen T."/>
            <person name="Woyke T."/>
        </authorList>
    </citation>
    <scope>NUCLEOTIDE SEQUENCE [LARGE SCALE GENOMIC DNA]</scope>
    <source>
        <strain evidence="3">ATCC 700646 / DSM 10631 / Aspo-2</strain>
    </source>
</reference>
<keyword evidence="3" id="KW-1185">Reference proteome</keyword>
<proteinExistence type="predicted"/>
<dbReference type="Pfam" id="PF12705">
    <property type="entry name" value="PDDEXK_1"/>
    <property type="match status" value="1"/>
</dbReference>
<dbReference type="KEGG" id="das:Daes_1856"/>
<dbReference type="eggNOG" id="COG2887">
    <property type="taxonomic scope" value="Bacteria"/>
</dbReference>
<dbReference type="STRING" id="643562.Daes_1856"/>
<dbReference type="SUPFAM" id="SSF52540">
    <property type="entry name" value="P-loop containing nucleoside triphosphate hydrolases"/>
    <property type="match status" value="1"/>
</dbReference>
<name>E6VZP0_PSEA9</name>
<organism evidence="2 3">
    <name type="scientific">Pseudodesulfovibrio aespoeensis (strain ATCC 700646 / DSM 10631 / Aspo-2)</name>
    <name type="common">Desulfovibrio aespoeensis</name>
    <dbReference type="NCBI Taxonomy" id="643562"/>
    <lineage>
        <taxon>Bacteria</taxon>
        <taxon>Pseudomonadati</taxon>
        <taxon>Thermodesulfobacteriota</taxon>
        <taxon>Desulfovibrionia</taxon>
        <taxon>Desulfovibrionales</taxon>
        <taxon>Desulfovibrionaceae</taxon>
    </lineage>
</organism>
<gene>
    <name evidence="2" type="ordered locus">Daes_1856</name>
</gene>
<dbReference type="EMBL" id="CP002431">
    <property type="protein sequence ID" value="ADU62868.1"/>
    <property type="molecule type" value="Genomic_DNA"/>
</dbReference>
<dbReference type="OrthoDB" id="9766257at2"/>